<dbReference type="eggNOG" id="KOG1187">
    <property type="taxonomic scope" value="Eukaryota"/>
</dbReference>
<evidence type="ECO:0000313" key="5">
    <source>
        <dbReference type="EnsemblPlants" id="OMERI06G12790.1"/>
    </source>
</evidence>
<dbReference type="InterPro" id="IPR008271">
    <property type="entry name" value="Ser/Thr_kinase_AS"/>
</dbReference>
<evidence type="ECO:0000256" key="2">
    <source>
        <dbReference type="ARBA" id="ARBA00022840"/>
    </source>
</evidence>
<dbReference type="STRING" id="40149.A0A0E0E0L9"/>
<dbReference type="PROSITE" id="PS00108">
    <property type="entry name" value="PROTEIN_KINASE_ST"/>
    <property type="match status" value="1"/>
</dbReference>
<dbReference type="InterPro" id="IPR011009">
    <property type="entry name" value="Kinase-like_dom_sf"/>
</dbReference>
<dbReference type="SMART" id="SM00220">
    <property type="entry name" value="S_TKc"/>
    <property type="match status" value="1"/>
</dbReference>
<accession>A0A0E0E0L9</accession>
<dbReference type="PANTHER" id="PTHR47989:SF43">
    <property type="entry name" value="CALCIUM_CALMODULIN-REGULATED RECEPTOR-LIKE KINASE 2"/>
    <property type="match status" value="1"/>
</dbReference>
<reference evidence="5" key="2">
    <citation type="submission" date="2018-05" db="EMBL/GenBank/DDBJ databases">
        <title>OmerRS3 (Oryza meridionalis Reference Sequence Version 3).</title>
        <authorList>
            <person name="Zhang J."/>
            <person name="Kudrna D."/>
            <person name="Lee S."/>
            <person name="Talag J."/>
            <person name="Welchert J."/>
            <person name="Wing R.A."/>
        </authorList>
    </citation>
    <scope>NUCLEOTIDE SEQUENCE [LARGE SCALE GENOMIC DNA]</scope>
    <source>
        <strain evidence="5">cv. OR44</strain>
    </source>
</reference>
<keyword evidence="2" id="KW-0067">ATP-binding</keyword>
<dbReference type="Pfam" id="PF00069">
    <property type="entry name" value="Pkinase"/>
    <property type="match status" value="1"/>
</dbReference>
<keyword evidence="3" id="KW-0472">Membrane</keyword>
<keyword evidence="3" id="KW-0812">Transmembrane</keyword>
<dbReference type="PANTHER" id="PTHR47989">
    <property type="entry name" value="OS01G0750732 PROTEIN"/>
    <property type="match status" value="1"/>
</dbReference>
<feature type="transmembrane region" description="Helical" evidence="3">
    <location>
        <begin position="12"/>
        <end position="33"/>
    </location>
</feature>
<dbReference type="PROSITE" id="PS50011">
    <property type="entry name" value="PROTEIN_KINASE_DOM"/>
    <property type="match status" value="1"/>
</dbReference>
<protein>
    <recommendedName>
        <fullName evidence="4">Protein kinase domain-containing protein</fullName>
    </recommendedName>
</protein>
<keyword evidence="6" id="KW-1185">Reference proteome</keyword>
<dbReference type="GO" id="GO:0005524">
    <property type="term" value="F:ATP binding"/>
    <property type="evidence" value="ECO:0007669"/>
    <property type="project" value="UniProtKB-KW"/>
</dbReference>
<organism evidence="5">
    <name type="scientific">Oryza meridionalis</name>
    <dbReference type="NCBI Taxonomy" id="40149"/>
    <lineage>
        <taxon>Eukaryota</taxon>
        <taxon>Viridiplantae</taxon>
        <taxon>Streptophyta</taxon>
        <taxon>Embryophyta</taxon>
        <taxon>Tracheophyta</taxon>
        <taxon>Spermatophyta</taxon>
        <taxon>Magnoliopsida</taxon>
        <taxon>Liliopsida</taxon>
        <taxon>Poales</taxon>
        <taxon>Poaceae</taxon>
        <taxon>BOP clade</taxon>
        <taxon>Oryzoideae</taxon>
        <taxon>Oryzeae</taxon>
        <taxon>Oryzinae</taxon>
        <taxon>Oryza</taxon>
    </lineage>
</organism>
<name>A0A0E0E0L9_9ORYZ</name>
<dbReference type="InterPro" id="IPR000719">
    <property type="entry name" value="Prot_kinase_dom"/>
</dbReference>
<sequence>MVDRAVDVVIGVTAGVAAAVAAAALVLLAICLYRRRRASASVAAPARSPESTTATLRANGSLNSSVSLSVASDWDHHPPPAKRAAAFWAWRGGATNGSHSPPVSVSGIPKYHYKDLQKATNNFTTILGQGSFGPVYKAVMATGEVVAVKVLASDSRQGEREFQTEAVPPVIHRDLKSANILLDHSMRAKVADFGLSKEEVYDGRKSGLKGTYGYMDPDYMSTSKFTKKSDVYSFGIILFELITAINPQQGLMEYIDLAAIGGEGKADWDEILDKNLIVENIAEEVRILADVAYRCVNKNPKKRPWISEVTQAISRIRQLQLMKLDTLNLPRSETRTVLRRIEHQHVELTDLTSMKELTPITA</sequence>
<evidence type="ECO:0000256" key="3">
    <source>
        <dbReference type="SAM" id="Phobius"/>
    </source>
</evidence>
<dbReference type="Gramene" id="OMERI06G12790.1">
    <property type="protein sequence ID" value="OMERI06G12790.1"/>
    <property type="gene ID" value="OMERI06G12790"/>
</dbReference>
<proteinExistence type="predicted"/>
<keyword evidence="1" id="KW-0547">Nucleotide-binding</keyword>
<evidence type="ECO:0000256" key="1">
    <source>
        <dbReference type="ARBA" id="ARBA00022741"/>
    </source>
</evidence>
<feature type="domain" description="Protein kinase" evidence="4">
    <location>
        <begin position="1"/>
        <end position="316"/>
    </location>
</feature>
<dbReference type="SUPFAM" id="SSF56112">
    <property type="entry name" value="Protein kinase-like (PK-like)"/>
    <property type="match status" value="1"/>
</dbReference>
<keyword evidence="3" id="KW-1133">Transmembrane helix</keyword>
<reference evidence="5" key="1">
    <citation type="submission" date="2015-04" db="UniProtKB">
        <authorList>
            <consortium name="EnsemblPlants"/>
        </authorList>
    </citation>
    <scope>IDENTIFICATION</scope>
</reference>
<dbReference type="Gene3D" id="1.10.510.10">
    <property type="entry name" value="Transferase(Phosphotransferase) domain 1"/>
    <property type="match status" value="2"/>
</dbReference>
<evidence type="ECO:0000313" key="6">
    <source>
        <dbReference type="Proteomes" id="UP000008021"/>
    </source>
</evidence>
<dbReference type="GO" id="GO:0004672">
    <property type="term" value="F:protein kinase activity"/>
    <property type="evidence" value="ECO:0007669"/>
    <property type="project" value="InterPro"/>
</dbReference>
<dbReference type="Proteomes" id="UP000008021">
    <property type="component" value="Chromosome 6"/>
</dbReference>
<dbReference type="EnsemblPlants" id="OMERI06G12790.1">
    <property type="protein sequence ID" value="OMERI06G12790.1"/>
    <property type="gene ID" value="OMERI06G12790"/>
</dbReference>
<evidence type="ECO:0000259" key="4">
    <source>
        <dbReference type="PROSITE" id="PS50011"/>
    </source>
</evidence>
<dbReference type="HOGENOM" id="CLU_000288_21_4_1"/>
<dbReference type="AlphaFoldDB" id="A0A0E0E0L9"/>